<dbReference type="Gene3D" id="1.20.120.1770">
    <property type="match status" value="1"/>
</dbReference>
<dbReference type="PANTHER" id="PTHR15422">
    <property type="entry name" value="OS05G0565100 PROTEIN"/>
    <property type="match status" value="1"/>
</dbReference>
<keyword evidence="10 12" id="KW-0472">Membrane</keyword>
<keyword evidence="4" id="KW-0349">Heme</keyword>
<evidence type="ECO:0000256" key="3">
    <source>
        <dbReference type="ARBA" id="ARBA00022448"/>
    </source>
</evidence>
<reference evidence="14" key="2">
    <citation type="journal article" date="2023" name="IMA Fungus">
        <title>Comparative genomic study of the Penicillium genus elucidates a diverse pangenome and 15 lateral gene transfer events.</title>
        <authorList>
            <person name="Petersen C."/>
            <person name="Sorensen T."/>
            <person name="Nielsen M.R."/>
            <person name="Sondergaard T.E."/>
            <person name="Sorensen J.L."/>
            <person name="Fitzpatrick D.A."/>
            <person name="Frisvad J.C."/>
            <person name="Nielsen K.L."/>
        </authorList>
    </citation>
    <scope>NUCLEOTIDE SEQUENCE</scope>
    <source>
        <strain evidence="14">IBT 30761</strain>
    </source>
</reference>
<dbReference type="InterPro" id="IPR006593">
    <property type="entry name" value="Cyt_b561/ferric_Rdtase_TM"/>
</dbReference>
<evidence type="ECO:0000256" key="7">
    <source>
        <dbReference type="ARBA" id="ARBA00022982"/>
    </source>
</evidence>
<dbReference type="AlphaFoldDB" id="A0A9W9FPS4"/>
<dbReference type="Proteomes" id="UP001149074">
    <property type="component" value="Unassembled WGS sequence"/>
</dbReference>
<evidence type="ECO:0000256" key="12">
    <source>
        <dbReference type="SAM" id="Phobius"/>
    </source>
</evidence>
<feature type="transmembrane region" description="Helical" evidence="12">
    <location>
        <begin position="189"/>
        <end position="207"/>
    </location>
</feature>
<feature type="region of interest" description="Disordered" evidence="11">
    <location>
        <begin position="1"/>
        <end position="31"/>
    </location>
</feature>
<evidence type="ECO:0000256" key="11">
    <source>
        <dbReference type="SAM" id="MobiDB-lite"/>
    </source>
</evidence>
<dbReference type="Pfam" id="PF03188">
    <property type="entry name" value="Cytochrom_B561"/>
    <property type="match status" value="1"/>
</dbReference>
<dbReference type="SMART" id="SM00665">
    <property type="entry name" value="B561"/>
    <property type="match status" value="1"/>
</dbReference>
<feature type="transmembrane region" description="Helical" evidence="12">
    <location>
        <begin position="147"/>
        <end position="169"/>
    </location>
</feature>
<name>A0A9W9FPS4_9EURO</name>
<comment type="subcellular location">
    <subcellularLocation>
        <location evidence="2">Membrane</location>
        <topology evidence="2">Multi-pass membrane protein</topology>
    </subcellularLocation>
</comment>
<feature type="transmembrane region" description="Helical" evidence="12">
    <location>
        <begin position="213"/>
        <end position="234"/>
    </location>
</feature>
<keyword evidence="5 12" id="KW-0812">Transmembrane</keyword>
<dbReference type="InterPro" id="IPR045150">
    <property type="entry name" value="CYB561D1/2"/>
</dbReference>
<keyword evidence="15" id="KW-1185">Reference proteome</keyword>
<organism evidence="14 15">
    <name type="scientific">Penicillium argentinense</name>
    <dbReference type="NCBI Taxonomy" id="1131581"/>
    <lineage>
        <taxon>Eukaryota</taxon>
        <taxon>Fungi</taxon>
        <taxon>Dikarya</taxon>
        <taxon>Ascomycota</taxon>
        <taxon>Pezizomycotina</taxon>
        <taxon>Eurotiomycetes</taxon>
        <taxon>Eurotiomycetidae</taxon>
        <taxon>Eurotiales</taxon>
        <taxon>Aspergillaceae</taxon>
        <taxon>Penicillium</taxon>
    </lineage>
</organism>
<dbReference type="EMBL" id="JAPQKI010000004">
    <property type="protein sequence ID" value="KAJ5104124.1"/>
    <property type="molecule type" value="Genomic_DNA"/>
</dbReference>
<keyword evidence="9" id="KW-0408">Iron</keyword>
<dbReference type="GO" id="GO:0016020">
    <property type="term" value="C:membrane"/>
    <property type="evidence" value="ECO:0007669"/>
    <property type="project" value="UniProtKB-SubCell"/>
</dbReference>
<evidence type="ECO:0000256" key="8">
    <source>
        <dbReference type="ARBA" id="ARBA00022989"/>
    </source>
</evidence>
<evidence type="ECO:0000256" key="5">
    <source>
        <dbReference type="ARBA" id="ARBA00022692"/>
    </source>
</evidence>
<evidence type="ECO:0000259" key="13">
    <source>
        <dbReference type="PROSITE" id="PS50939"/>
    </source>
</evidence>
<dbReference type="PANTHER" id="PTHR15422:SF45">
    <property type="entry name" value="CYTOCHROME B561 DOMAIN-CONTAINING PROTEIN"/>
    <property type="match status" value="1"/>
</dbReference>
<evidence type="ECO:0000256" key="1">
    <source>
        <dbReference type="ARBA" id="ARBA00001970"/>
    </source>
</evidence>
<evidence type="ECO:0000256" key="10">
    <source>
        <dbReference type="ARBA" id="ARBA00023136"/>
    </source>
</evidence>
<dbReference type="CDD" id="cd08761">
    <property type="entry name" value="Cyt_b561_CYB561D2_like"/>
    <property type="match status" value="1"/>
</dbReference>
<evidence type="ECO:0000256" key="6">
    <source>
        <dbReference type="ARBA" id="ARBA00022723"/>
    </source>
</evidence>
<keyword evidence="3" id="KW-0813">Transport</keyword>
<dbReference type="OrthoDB" id="432881at2759"/>
<gene>
    <name evidence="14" type="ORF">N7532_004653</name>
</gene>
<evidence type="ECO:0000256" key="9">
    <source>
        <dbReference type="ARBA" id="ARBA00023004"/>
    </source>
</evidence>
<feature type="transmembrane region" description="Helical" evidence="12">
    <location>
        <begin position="112"/>
        <end position="131"/>
    </location>
</feature>
<sequence>MASATGIPEVHPTTIASQEDEPLLGHPGDVTQKQDESIARNLITGTASVAQVGVWLPSQLAALVWSKVLSQPPSLFTAHPLLATSALLLQVQAALVLQPTSTPQQKLLGTRIHYSIQLVSILCFLGAFTVIEVNKGDHPHFISPHSILGLLTVIFVALQALVGVAQFFLPTTIFGSIDAGKRIYKYHRWSGYVLLLLEAATVVAATQTGYNVAMIHIPAWGVVVALLLTVLGVAARIKKHKLGLGTH</sequence>
<dbReference type="RefSeq" id="XP_056477504.1">
    <property type="nucleotide sequence ID" value="XM_056617147.1"/>
</dbReference>
<accession>A0A9W9FPS4</accession>
<evidence type="ECO:0000313" key="14">
    <source>
        <dbReference type="EMBL" id="KAJ5104124.1"/>
    </source>
</evidence>
<protein>
    <submittedName>
        <fullName evidence="14">Cytochrome b561 eukaryote</fullName>
    </submittedName>
</protein>
<reference evidence="14" key="1">
    <citation type="submission" date="2022-11" db="EMBL/GenBank/DDBJ databases">
        <authorList>
            <person name="Petersen C."/>
        </authorList>
    </citation>
    <scope>NUCLEOTIDE SEQUENCE</scope>
    <source>
        <strain evidence="14">IBT 30761</strain>
    </source>
</reference>
<feature type="domain" description="Cytochrome b561" evidence="13">
    <location>
        <begin position="40"/>
        <end position="240"/>
    </location>
</feature>
<evidence type="ECO:0000313" key="15">
    <source>
        <dbReference type="Proteomes" id="UP001149074"/>
    </source>
</evidence>
<comment type="cofactor">
    <cofactor evidence="1">
        <name>heme b</name>
        <dbReference type="ChEBI" id="CHEBI:60344"/>
    </cofactor>
</comment>
<dbReference type="GO" id="GO:0046872">
    <property type="term" value="F:metal ion binding"/>
    <property type="evidence" value="ECO:0007669"/>
    <property type="project" value="UniProtKB-KW"/>
</dbReference>
<evidence type="ECO:0000256" key="2">
    <source>
        <dbReference type="ARBA" id="ARBA00004141"/>
    </source>
</evidence>
<dbReference type="GeneID" id="81356126"/>
<dbReference type="GO" id="GO:0140575">
    <property type="term" value="F:transmembrane monodehydroascorbate reductase activity"/>
    <property type="evidence" value="ECO:0007669"/>
    <property type="project" value="InterPro"/>
</dbReference>
<proteinExistence type="predicted"/>
<dbReference type="PROSITE" id="PS50939">
    <property type="entry name" value="CYTOCHROME_B561"/>
    <property type="match status" value="1"/>
</dbReference>
<comment type="caution">
    <text evidence="14">The sequence shown here is derived from an EMBL/GenBank/DDBJ whole genome shotgun (WGS) entry which is preliminary data.</text>
</comment>
<evidence type="ECO:0000256" key="4">
    <source>
        <dbReference type="ARBA" id="ARBA00022617"/>
    </source>
</evidence>
<keyword evidence="8 12" id="KW-1133">Transmembrane helix</keyword>
<keyword evidence="6" id="KW-0479">Metal-binding</keyword>
<keyword evidence="7" id="KW-0249">Electron transport</keyword>